<dbReference type="EMBL" id="JBBPBM010000006">
    <property type="protein sequence ID" value="KAK8579114.1"/>
    <property type="molecule type" value="Genomic_DNA"/>
</dbReference>
<proteinExistence type="predicted"/>
<gene>
    <name evidence="1" type="ORF">V6N12_069446</name>
</gene>
<name>A0ABR2FEB6_9ROSI</name>
<evidence type="ECO:0000313" key="2">
    <source>
        <dbReference type="Proteomes" id="UP001472677"/>
    </source>
</evidence>
<keyword evidence="2" id="KW-1185">Reference proteome</keyword>
<dbReference type="Proteomes" id="UP001472677">
    <property type="component" value="Unassembled WGS sequence"/>
</dbReference>
<organism evidence="1 2">
    <name type="scientific">Hibiscus sabdariffa</name>
    <name type="common">roselle</name>
    <dbReference type="NCBI Taxonomy" id="183260"/>
    <lineage>
        <taxon>Eukaryota</taxon>
        <taxon>Viridiplantae</taxon>
        <taxon>Streptophyta</taxon>
        <taxon>Embryophyta</taxon>
        <taxon>Tracheophyta</taxon>
        <taxon>Spermatophyta</taxon>
        <taxon>Magnoliopsida</taxon>
        <taxon>eudicotyledons</taxon>
        <taxon>Gunneridae</taxon>
        <taxon>Pentapetalae</taxon>
        <taxon>rosids</taxon>
        <taxon>malvids</taxon>
        <taxon>Malvales</taxon>
        <taxon>Malvaceae</taxon>
        <taxon>Malvoideae</taxon>
        <taxon>Hibiscus</taxon>
    </lineage>
</organism>
<comment type="caution">
    <text evidence="1">The sequence shown here is derived from an EMBL/GenBank/DDBJ whole genome shotgun (WGS) entry which is preliminary data.</text>
</comment>
<sequence length="119" mass="13906">MEGYYEDGSSSKNKDLWVRVANEVLPVGKKLRAANLRLVVCKLCDKTIEMTLHATRECPKVHKLFQISGMDVFLPSDPFNSGLQWLEESRNVVDKKQFTFLIVLIWNGWNRRNKWVHEN</sequence>
<reference evidence="1 2" key="1">
    <citation type="journal article" date="2024" name="G3 (Bethesda)">
        <title>Genome assembly of Hibiscus sabdariffa L. provides insights into metabolisms of medicinal natural products.</title>
        <authorList>
            <person name="Kim T."/>
        </authorList>
    </citation>
    <scope>NUCLEOTIDE SEQUENCE [LARGE SCALE GENOMIC DNA]</scope>
    <source>
        <strain evidence="1">TK-2024</strain>
        <tissue evidence="1">Old leaves</tissue>
    </source>
</reference>
<evidence type="ECO:0008006" key="3">
    <source>
        <dbReference type="Google" id="ProtNLM"/>
    </source>
</evidence>
<accession>A0ABR2FEB6</accession>
<protein>
    <recommendedName>
        <fullName evidence="3">Reverse transcriptase zinc-binding domain-containing protein</fullName>
    </recommendedName>
</protein>
<evidence type="ECO:0000313" key="1">
    <source>
        <dbReference type="EMBL" id="KAK8579114.1"/>
    </source>
</evidence>